<name>A0A7X1Z7V6_9LACT</name>
<reference evidence="1 2" key="1">
    <citation type="submission" date="2019-10" db="EMBL/GenBank/DDBJ databases">
        <authorList>
            <person name="Dong K."/>
        </authorList>
    </citation>
    <scope>NUCLEOTIDE SEQUENCE [LARGE SCALE GENOMIC DNA]</scope>
    <source>
        <strain evidence="1 2">DSM 28960</strain>
    </source>
</reference>
<keyword evidence="2" id="KW-1185">Reference proteome</keyword>
<evidence type="ECO:0000313" key="1">
    <source>
        <dbReference type="EMBL" id="MQW39463.1"/>
    </source>
</evidence>
<dbReference type="AlphaFoldDB" id="A0A7X1Z7V6"/>
<dbReference type="Proteomes" id="UP000439550">
    <property type="component" value="Unassembled WGS sequence"/>
</dbReference>
<dbReference type="EMBL" id="WITJ01000007">
    <property type="protein sequence ID" value="MQW39463.1"/>
    <property type="molecule type" value="Genomic_DNA"/>
</dbReference>
<dbReference type="RefSeq" id="WP_153496143.1">
    <property type="nucleotide sequence ID" value="NZ_CAXYUY010000007.1"/>
</dbReference>
<protein>
    <submittedName>
        <fullName evidence="1">Uncharacterized protein</fullName>
    </submittedName>
</protein>
<organism evidence="1 2">
    <name type="scientific">Lactococcus hircilactis</name>
    <dbReference type="NCBI Taxonomy" id="1494462"/>
    <lineage>
        <taxon>Bacteria</taxon>
        <taxon>Bacillati</taxon>
        <taxon>Bacillota</taxon>
        <taxon>Bacilli</taxon>
        <taxon>Lactobacillales</taxon>
        <taxon>Streptococcaceae</taxon>
        <taxon>Lactococcus</taxon>
    </lineage>
</organism>
<proteinExistence type="predicted"/>
<sequence>MKNLALLERMLEVTKKLPVIDFSYIWDESGQDWVQTDFVLNNFEEALEGYGYAIRLGDENEKNFVLCESENIKDNVLTERDVLSEFIGDVLGYSPFVDMDRTRTPKEDSWGRTWNGIHWWEILYGYFGEMAPKILGEKSDLDVWKEWK</sequence>
<evidence type="ECO:0000313" key="2">
    <source>
        <dbReference type="Proteomes" id="UP000439550"/>
    </source>
</evidence>
<gene>
    <name evidence="1" type="ORF">GHI93_05855</name>
</gene>
<comment type="caution">
    <text evidence="1">The sequence shown here is derived from an EMBL/GenBank/DDBJ whole genome shotgun (WGS) entry which is preliminary data.</text>
</comment>
<accession>A0A7X1Z7V6</accession>